<dbReference type="InterPro" id="IPR003784">
    <property type="entry name" value="BioY"/>
</dbReference>
<sequence>MERSDTINKNINIKDMTLVSMFSALIMVGAFIKIPIPLCPFTLQFLFTTLAGTLLGKNRGAMAVIIYILLGLMGIPVFSNGGGISYIFQPTFGYLIGFIFGTYITGLIIYNGKFNNINILIGCFAGLIIVYFCGMIYCYLMRKLWLDDPISITSLFLYCFVLAVPGDVVLCIVSTIITKRILPIIKDKGI</sequence>
<reference evidence="4 5" key="1">
    <citation type="submission" date="2017-02" db="EMBL/GenBank/DDBJ databases">
        <authorList>
            <person name="Peterson S.W."/>
        </authorList>
    </citation>
    <scope>NUCLEOTIDE SEQUENCE [LARGE SCALE GENOMIC DNA]</scope>
    <source>
        <strain evidence="4 5">ATCC 35992</strain>
    </source>
</reference>
<evidence type="ECO:0000256" key="2">
    <source>
        <dbReference type="PIRNR" id="PIRNR016661"/>
    </source>
</evidence>
<evidence type="ECO:0000313" key="4">
    <source>
        <dbReference type="EMBL" id="SKA60022.1"/>
    </source>
</evidence>
<feature type="transmembrane region" description="Helical" evidence="3">
    <location>
        <begin position="117"/>
        <end position="140"/>
    </location>
</feature>
<name>A0A1T4V597_9FIRM</name>
<dbReference type="PANTHER" id="PTHR34295">
    <property type="entry name" value="BIOTIN TRANSPORTER BIOY"/>
    <property type="match status" value="1"/>
</dbReference>
<keyword evidence="3" id="KW-1133">Transmembrane helix</keyword>
<dbReference type="STRING" id="39495.SAMN02745111_00156"/>
<organism evidence="4 5">
    <name type="scientific">Eubacterium uniforme</name>
    <dbReference type="NCBI Taxonomy" id="39495"/>
    <lineage>
        <taxon>Bacteria</taxon>
        <taxon>Bacillati</taxon>
        <taxon>Bacillota</taxon>
        <taxon>Clostridia</taxon>
        <taxon>Eubacteriales</taxon>
        <taxon>Eubacteriaceae</taxon>
        <taxon>Eubacterium</taxon>
    </lineage>
</organism>
<feature type="transmembrane region" description="Helical" evidence="3">
    <location>
        <begin position="91"/>
        <end position="111"/>
    </location>
</feature>
<dbReference type="Pfam" id="PF02632">
    <property type="entry name" value="BioY"/>
    <property type="match status" value="1"/>
</dbReference>
<proteinExistence type="inferred from homology"/>
<dbReference type="OrthoDB" id="9803495at2"/>
<keyword evidence="2 3" id="KW-0472">Membrane</keyword>
<dbReference type="EMBL" id="FUXZ01000002">
    <property type="protein sequence ID" value="SKA60022.1"/>
    <property type="molecule type" value="Genomic_DNA"/>
</dbReference>
<dbReference type="AlphaFoldDB" id="A0A1T4V597"/>
<dbReference type="PANTHER" id="PTHR34295:SF1">
    <property type="entry name" value="BIOTIN TRANSPORTER BIOY"/>
    <property type="match status" value="1"/>
</dbReference>
<feature type="transmembrane region" description="Helical" evidence="3">
    <location>
        <begin position="59"/>
        <end position="79"/>
    </location>
</feature>
<dbReference type="GO" id="GO:0015225">
    <property type="term" value="F:biotin transmembrane transporter activity"/>
    <property type="evidence" value="ECO:0007669"/>
    <property type="project" value="UniProtKB-UniRule"/>
</dbReference>
<dbReference type="PIRSF" id="PIRSF016661">
    <property type="entry name" value="BioY"/>
    <property type="match status" value="1"/>
</dbReference>
<evidence type="ECO:0000256" key="3">
    <source>
        <dbReference type="SAM" id="Phobius"/>
    </source>
</evidence>
<keyword evidence="2" id="KW-1003">Cell membrane</keyword>
<dbReference type="GO" id="GO:0005886">
    <property type="term" value="C:plasma membrane"/>
    <property type="evidence" value="ECO:0007669"/>
    <property type="project" value="UniProtKB-SubCell"/>
</dbReference>
<keyword evidence="5" id="KW-1185">Reference proteome</keyword>
<feature type="transmembrane region" description="Helical" evidence="3">
    <location>
        <begin position="21"/>
        <end position="47"/>
    </location>
</feature>
<comment type="subcellular location">
    <subcellularLocation>
        <location evidence="2">Cell membrane</location>
        <topology evidence="2">Multi-pass membrane protein</topology>
    </subcellularLocation>
</comment>
<protein>
    <recommendedName>
        <fullName evidence="2">Biotin transporter</fullName>
    </recommendedName>
</protein>
<accession>A0A1T4V597</accession>
<feature type="transmembrane region" description="Helical" evidence="3">
    <location>
        <begin position="152"/>
        <end position="177"/>
    </location>
</feature>
<dbReference type="RefSeq" id="WP_078765048.1">
    <property type="nucleotide sequence ID" value="NZ_FUXZ01000002.1"/>
</dbReference>
<gene>
    <name evidence="4" type="ORF">SAMN02745111_00156</name>
</gene>
<evidence type="ECO:0000313" key="5">
    <source>
        <dbReference type="Proteomes" id="UP000190814"/>
    </source>
</evidence>
<dbReference type="Gene3D" id="1.10.1760.20">
    <property type="match status" value="1"/>
</dbReference>
<dbReference type="Proteomes" id="UP000190814">
    <property type="component" value="Unassembled WGS sequence"/>
</dbReference>
<keyword evidence="2" id="KW-0813">Transport</keyword>
<evidence type="ECO:0000256" key="1">
    <source>
        <dbReference type="ARBA" id="ARBA00010692"/>
    </source>
</evidence>
<comment type="similarity">
    <text evidence="1 2">Belongs to the BioY family.</text>
</comment>
<keyword evidence="3" id="KW-0812">Transmembrane</keyword>